<dbReference type="EMBL" id="GL349444">
    <property type="protein sequence ID" value="KNC46810.1"/>
    <property type="molecule type" value="Genomic_DNA"/>
</dbReference>
<proteinExistence type="predicted"/>
<dbReference type="eggNOG" id="ENOG502S3HR">
    <property type="taxonomic scope" value="Eukaryota"/>
</dbReference>
<feature type="signal peptide" evidence="2">
    <location>
        <begin position="1"/>
        <end position="20"/>
    </location>
</feature>
<sequence>MHTLALVTLLVAVVVATVTGYPGAASQPFGHTRGRAHDKTIDGGSGHGLPNVTHALAGGGSGSRKAQFVHTFVNRSLDGVRYTGHLLVLDNPSPGTFALLPPYPGGCGTKAYTTSTAAAGRCLAATNAGFFDVATGACLGSLVSDGKVVQASTLVRPSFGMLAANAHRTHPVFFAGYVAATTETELASAGFVNLVSGVGWLVANGTSFLNASIAIEHPSPSFVAEAAPRLAIGHDADGRLMILEVDGDEIFKTGPNLVQLTALALDLGFYNAVNLDGGGSDTVVLGSSICSSCGALNQTCTDIKASATPTMPAASAPPTPAGEYMPCIKCGYAAGHNLHIPLCQRLVTSITCIRDTPDEILTTP</sequence>
<gene>
    <name evidence="4" type="ORF">AMSG_03241</name>
</gene>
<dbReference type="GO" id="GO:0033299">
    <property type="term" value="P:secretion of lysosomal enzymes"/>
    <property type="evidence" value="ECO:0007669"/>
    <property type="project" value="TreeGrafter"/>
</dbReference>
<reference evidence="4 5" key="1">
    <citation type="submission" date="2010-05" db="EMBL/GenBank/DDBJ databases">
        <title>The Genome Sequence of Thecamonas trahens ATCC 50062.</title>
        <authorList>
            <consortium name="The Broad Institute Genome Sequencing Platform"/>
            <person name="Russ C."/>
            <person name="Cuomo C."/>
            <person name="Shea T."/>
            <person name="Young S.K."/>
            <person name="Zeng Q."/>
            <person name="Koehrsen M."/>
            <person name="Haas B."/>
            <person name="Borodovsky M."/>
            <person name="Guigo R."/>
            <person name="Alvarado L."/>
            <person name="Berlin A."/>
            <person name="Bochicchio J."/>
            <person name="Borenstein D."/>
            <person name="Chapman S."/>
            <person name="Chen Z."/>
            <person name="Freedman E."/>
            <person name="Gellesch M."/>
            <person name="Goldberg J."/>
            <person name="Griggs A."/>
            <person name="Gujja S."/>
            <person name="Heilman E."/>
            <person name="Heiman D."/>
            <person name="Hepburn T."/>
            <person name="Howarth C."/>
            <person name="Jen D."/>
            <person name="Larson L."/>
            <person name="Mehta T."/>
            <person name="Park D."/>
            <person name="Pearson M."/>
            <person name="Roberts A."/>
            <person name="Saif S."/>
            <person name="Shenoy N."/>
            <person name="Sisk P."/>
            <person name="Stolte C."/>
            <person name="Sykes S."/>
            <person name="Thomson T."/>
            <person name="Walk T."/>
            <person name="White J."/>
            <person name="Yandava C."/>
            <person name="Burger G."/>
            <person name="Gray M.W."/>
            <person name="Holland P.W.H."/>
            <person name="King N."/>
            <person name="Lang F.B.F."/>
            <person name="Roger A.J."/>
            <person name="Ruiz-Trillo I."/>
            <person name="Lander E."/>
            <person name="Nusbaum C."/>
        </authorList>
    </citation>
    <scope>NUCLEOTIDE SEQUENCE [LARGE SCALE GENOMIC DNA]</scope>
    <source>
        <strain evidence="4 5">ATCC 50062</strain>
    </source>
</reference>
<feature type="chain" id="PRO_5005536877" evidence="2">
    <location>
        <begin position="21"/>
        <end position="364"/>
    </location>
</feature>
<name>A0A0L0D3L0_THETB</name>
<dbReference type="OrthoDB" id="192253at2759"/>
<dbReference type="RefSeq" id="XP_013760085.1">
    <property type="nucleotide sequence ID" value="XM_013904631.1"/>
</dbReference>
<dbReference type="STRING" id="461836.A0A0L0D3L0"/>
<dbReference type="PANTHER" id="PTHR40446:SF2">
    <property type="entry name" value="N-ACETYLGLUCOSAMINE-1-PHOSPHODIESTER ALPHA-N-ACETYLGLUCOSAMINIDASE"/>
    <property type="match status" value="1"/>
</dbReference>
<evidence type="ECO:0000313" key="4">
    <source>
        <dbReference type="EMBL" id="KNC46810.1"/>
    </source>
</evidence>
<keyword evidence="5" id="KW-1185">Reference proteome</keyword>
<dbReference type="GeneID" id="25562855"/>
<evidence type="ECO:0000313" key="5">
    <source>
        <dbReference type="Proteomes" id="UP000054408"/>
    </source>
</evidence>
<evidence type="ECO:0000259" key="3">
    <source>
        <dbReference type="Pfam" id="PF09992"/>
    </source>
</evidence>
<evidence type="ECO:0000256" key="1">
    <source>
        <dbReference type="SAM" id="MobiDB-lite"/>
    </source>
</evidence>
<dbReference type="OMA" id="PPINECG"/>
<dbReference type="AlphaFoldDB" id="A0A0L0D3L0"/>
<dbReference type="Pfam" id="PF09992">
    <property type="entry name" value="NAGPA"/>
    <property type="match status" value="1"/>
</dbReference>
<protein>
    <submittedName>
        <fullName evidence="4">N-acetylglucosamine-1-phosphodiester alpha-N-acetylglucosaminidase</fullName>
    </submittedName>
</protein>
<accession>A0A0L0D3L0</accession>
<feature type="region of interest" description="Disordered" evidence="1">
    <location>
        <begin position="26"/>
        <end position="47"/>
    </location>
</feature>
<dbReference type="PANTHER" id="PTHR40446">
    <property type="entry name" value="N-ACETYLGLUCOSAMINE-1-PHOSPHODIESTER ALPHA-N-ACETYLGLUCOSAMINIDASE"/>
    <property type="match status" value="1"/>
</dbReference>
<evidence type="ECO:0000256" key="2">
    <source>
        <dbReference type="SAM" id="SignalP"/>
    </source>
</evidence>
<organism evidence="4 5">
    <name type="scientific">Thecamonas trahens ATCC 50062</name>
    <dbReference type="NCBI Taxonomy" id="461836"/>
    <lineage>
        <taxon>Eukaryota</taxon>
        <taxon>Apusozoa</taxon>
        <taxon>Apusomonadida</taxon>
        <taxon>Apusomonadidae</taxon>
        <taxon>Thecamonas</taxon>
    </lineage>
</organism>
<dbReference type="InterPro" id="IPR018711">
    <property type="entry name" value="NAGPA"/>
</dbReference>
<feature type="domain" description="Phosphodiester glycosidase" evidence="3">
    <location>
        <begin position="122"/>
        <end position="291"/>
    </location>
</feature>
<keyword evidence="2" id="KW-0732">Signal</keyword>
<dbReference type="Proteomes" id="UP000054408">
    <property type="component" value="Unassembled WGS sequence"/>
</dbReference>